<sequence length="272" mass="29553">MRRRLSLRTIPAMIREKSKAKSKENSKEKSKDGPARLAKGVIAVAPPGFRRERALIKRGIWPVAGCDEAGRGPLAGPVVAAAVVLDPKRIPRGIDDSKRLTPERREELFEEICATASFAVAFGPPARIDRDNILRASLWALARAVHALPEMPRHVFVDGRDKLDIACDCEAVIGGDGLVVSIAAASIIAKVTRDRLMCALAQDCPGYGFESHKGYSVPEHLEALDRLGPSAHHRSLYAPVIAAREKHQPWTIKREPDLFAEAEAGGEISAAI</sequence>
<evidence type="ECO:0000256" key="8">
    <source>
        <dbReference type="ARBA" id="ARBA00022490"/>
    </source>
</evidence>
<keyword evidence="9 14" id="KW-0540">Nuclease</keyword>
<keyword evidence="8 14" id="KW-0963">Cytoplasm</keyword>
<evidence type="ECO:0000256" key="7">
    <source>
        <dbReference type="ARBA" id="ARBA00019179"/>
    </source>
</evidence>
<evidence type="ECO:0000256" key="1">
    <source>
        <dbReference type="ARBA" id="ARBA00000077"/>
    </source>
</evidence>
<dbReference type="Proteomes" id="UP000190675">
    <property type="component" value="Chromosome I"/>
</dbReference>
<reference evidence="19 20" key="1">
    <citation type="submission" date="2016-11" db="EMBL/GenBank/DDBJ databases">
        <authorList>
            <person name="Jaros S."/>
            <person name="Januszkiewicz K."/>
            <person name="Wedrychowicz H."/>
        </authorList>
    </citation>
    <scope>NUCLEOTIDE SEQUENCE [LARGE SCALE GENOMIC DNA]</scope>
    <source>
        <strain evidence="19 20">GAS242</strain>
    </source>
</reference>
<feature type="compositionally biased region" description="Basic and acidic residues" evidence="17">
    <location>
        <begin position="15"/>
        <end position="34"/>
    </location>
</feature>
<evidence type="ECO:0000256" key="6">
    <source>
        <dbReference type="ARBA" id="ARBA00012180"/>
    </source>
</evidence>
<evidence type="ECO:0000256" key="12">
    <source>
        <dbReference type="ARBA" id="ARBA00022801"/>
    </source>
</evidence>
<name>A0A1M5GMV9_9BRAD</name>
<dbReference type="PANTHER" id="PTHR10954:SF18">
    <property type="entry name" value="RIBONUCLEASE HII"/>
    <property type="match status" value="1"/>
</dbReference>
<keyword evidence="13 14" id="KW-0464">Manganese</keyword>
<keyword evidence="12 14" id="KW-0378">Hydrolase</keyword>
<feature type="binding site" evidence="14 15">
    <location>
        <position position="158"/>
    </location>
    <ligand>
        <name>a divalent metal cation</name>
        <dbReference type="ChEBI" id="CHEBI:60240"/>
    </ligand>
</feature>
<evidence type="ECO:0000256" key="13">
    <source>
        <dbReference type="ARBA" id="ARBA00023211"/>
    </source>
</evidence>
<evidence type="ECO:0000256" key="17">
    <source>
        <dbReference type="SAM" id="MobiDB-lite"/>
    </source>
</evidence>
<dbReference type="HAMAP" id="MF_00052_B">
    <property type="entry name" value="RNase_HII_B"/>
    <property type="match status" value="1"/>
</dbReference>
<comment type="function">
    <text evidence="3 14 16">Endonuclease that specifically degrades the RNA of RNA-DNA hybrids.</text>
</comment>
<dbReference type="NCBIfam" id="NF000595">
    <property type="entry name" value="PRK00015.1-3"/>
    <property type="match status" value="1"/>
</dbReference>
<feature type="domain" description="RNase H type-2" evidence="18">
    <location>
        <begin position="61"/>
        <end position="249"/>
    </location>
</feature>
<evidence type="ECO:0000256" key="11">
    <source>
        <dbReference type="ARBA" id="ARBA00022759"/>
    </source>
</evidence>
<dbReference type="GO" id="GO:0006298">
    <property type="term" value="P:mismatch repair"/>
    <property type="evidence" value="ECO:0007669"/>
    <property type="project" value="TreeGrafter"/>
</dbReference>
<feature type="region of interest" description="Disordered" evidence="17">
    <location>
        <begin position="15"/>
        <end position="37"/>
    </location>
</feature>
<dbReference type="Gene3D" id="3.30.420.10">
    <property type="entry name" value="Ribonuclease H-like superfamily/Ribonuclease H"/>
    <property type="match status" value="1"/>
</dbReference>
<comment type="cofactor">
    <cofactor evidence="14 15">
        <name>Mn(2+)</name>
        <dbReference type="ChEBI" id="CHEBI:29035"/>
    </cofactor>
    <cofactor evidence="14 15">
        <name>Mg(2+)</name>
        <dbReference type="ChEBI" id="CHEBI:18420"/>
    </cofactor>
    <text evidence="14 15">Manganese or magnesium. Binds 1 divalent metal ion per monomer in the absence of substrate. May bind a second metal ion after substrate binding.</text>
</comment>
<dbReference type="Pfam" id="PF01351">
    <property type="entry name" value="RNase_HII"/>
    <property type="match status" value="1"/>
</dbReference>
<feature type="binding site" evidence="14 15">
    <location>
        <position position="67"/>
    </location>
    <ligand>
        <name>a divalent metal cation</name>
        <dbReference type="ChEBI" id="CHEBI:60240"/>
    </ligand>
</feature>
<comment type="catalytic activity">
    <reaction evidence="1 14 15 16">
        <text>Endonucleolytic cleavage to 5'-phosphomonoester.</text>
        <dbReference type="EC" id="3.1.26.4"/>
    </reaction>
</comment>
<dbReference type="CDD" id="cd07182">
    <property type="entry name" value="RNase_HII_bacteria_HII_like"/>
    <property type="match status" value="1"/>
</dbReference>
<keyword evidence="11 14" id="KW-0255">Endonuclease</keyword>
<keyword evidence="10 14" id="KW-0479">Metal-binding</keyword>
<evidence type="ECO:0000256" key="5">
    <source>
        <dbReference type="ARBA" id="ARBA00007383"/>
    </source>
</evidence>
<evidence type="ECO:0000256" key="4">
    <source>
        <dbReference type="ARBA" id="ARBA00004496"/>
    </source>
</evidence>
<dbReference type="EC" id="3.1.26.4" evidence="6 14"/>
<evidence type="ECO:0000256" key="15">
    <source>
        <dbReference type="PROSITE-ProRule" id="PRU01319"/>
    </source>
</evidence>
<dbReference type="AlphaFoldDB" id="A0A1M5GMV9"/>
<dbReference type="GO" id="GO:0003723">
    <property type="term" value="F:RNA binding"/>
    <property type="evidence" value="ECO:0007669"/>
    <property type="project" value="UniProtKB-UniRule"/>
</dbReference>
<comment type="similarity">
    <text evidence="5 14 16">Belongs to the RNase HII family.</text>
</comment>
<evidence type="ECO:0000256" key="2">
    <source>
        <dbReference type="ARBA" id="ARBA00001946"/>
    </source>
</evidence>
<dbReference type="InterPro" id="IPR022898">
    <property type="entry name" value="RNase_HII"/>
</dbReference>
<dbReference type="GO" id="GO:0030145">
    <property type="term" value="F:manganese ion binding"/>
    <property type="evidence" value="ECO:0007669"/>
    <property type="project" value="UniProtKB-UniRule"/>
</dbReference>
<dbReference type="GO" id="GO:0032299">
    <property type="term" value="C:ribonuclease H2 complex"/>
    <property type="evidence" value="ECO:0007669"/>
    <property type="project" value="TreeGrafter"/>
</dbReference>
<accession>A0A1M5GMV9</accession>
<dbReference type="InterPro" id="IPR012337">
    <property type="entry name" value="RNaseH-like_sf"/>
</dbReference>
<dbReference type="GO" id="GO:0043137">
    <property type="term" value="P:DNA replication, removal of RNA primer"/>
    <property type="evidence" value="ECO:0007669"/>
    <property type="project" value="TreeGrafter"/>
</dbReference>
<dbReference type="PROSITE" id="PS51975">
    <property type="entry name" value="RNASE_H_2"/>
    <property type="match status" value="1"/>
</dbReference>
<dbReference type="InterPro" id="IPR001352">
    <property type="entry name" value="RNase_HII/HIII"/>
</dbReference>
<comment type="subcellular location">
    <subcellularLocation>
        <location evidence="4 14">Cytoplasm</location>
    </subcellularLocation>
</comment>
<dbReference type="SUPFAM" id="SSF53098">
    <property type="entry name" value="Ribonuclease H-like"/>
    <property type="match status" value="1"/>
</dbReference>
<evidence type="ECO:0000256" key="10">
    <source>
        <dbReference type="ARBA" id="ARBA00022723"/>
    </source>
</evidence>
<evidence type="ECO:0000256" key="14">
    <source>
        <dbReference type="HAMAP-Rule" id="MF_00052"/>
    </source>
</evidence>
<evidence type="ECO:0000313" key="20">
    <source>
        <dbReference type="Proteomes" id="UP000190675"/>
    </source>
</evidence>
<protein>
    <recommendedName>
        <fullName evidence="7 14">Ribonuclease HII</fullName>
        <shortName evidence="14">RNase HII</shortName>
        <ecNumber evidence="6 14">3.1.26.4</ecNumber>
    </recommendedName>
</protein>
<dbReference type="InterPro" id="IPR036397">
    <property type="entry name" value="RNaseH_sf"/>
</dbReference>
<dbReference type="GO" id="GO:0004523">
    <property type="term" value="F:RNA-DNA hybrid ribonuclease activity"/>
    <property type="evidence" value="ECO:0007669"/>
    <property type="project" value="UniProtKB-UniRule"/>
</dbReference>
<evidence type="ECO:0000256" key="16">
    <source>
        <dbReference type="RuleBase" id="RU003515"/>
    </source>
</evidence>
<dbReference type="PANTHER" id="PTHR10954">
    <property type="entry name" value="RIBONUCLEASE H2 SUBUNIT A"/>
    <property type="match status" value="1"/>
</dbReference>
<evidence type="ECO:0000259" key="18">
    <source>
        <dbReference type="PROSITE" id="PS51975"/>
    </source>
</evidence>
<organism evidence="19 20">
    <name type="scientific">Bradyrhizobium erythrophlei</name>
    <dbReference type="NCBI Taxonomy" id="1437360"/>
    <lineage>
        <taxon>Bacteria</taxon>
        <taxon>Pseudomonadati</taxon>
        <taxon>Pseudomonadota</taxon>
        <taxon>Alphaproteobacteria</taxon>
        <taxon>Hyphomicrobiales</taxon>
        <taxon>Nitrobacteraceae</taxon>
        <taxon>Bradyrhizobium</taxon>
    </lineage>
</organism>
<dbReference type="EMBL" id="LT670818">
    <property type="protein sequence ID" value="SHG05027.1"/>
    <property type="molecule type" value="Genomic_DNA"/>
</dbReference>
<evidence type="ECO:0000256" key="9">
    <source>
        <dbReference type="ARBA" id="ARBA00022722"/>
    </source>
</evidence>
<dbReference type="FunFam" id="3.30.420.10:FF:000078">
    <property type="entry name" value="Ribonuclease HII"/>
    <property type="match status" value="1"/>
</dbReference>
<proteinExistence type="inferred from homology"/>
<dbReference type="InterPro" id="IPR024567">
    <property type="entry name" value="RNase_HII/HIII_dom"/>
</dbReference>
<dbReference type="GO" id="GO:0005737">
    <property type="term" value="C:cytoplasm"/>
    <property type="evidence" value="ECO:0007669"/>
    <property type="project" value="UniProtKB-SubCell"/>
</dbReference>
<gene>
    <name evidence="14" type="primary">rnhB</name>
    <name evidence="19" type="ORF">SAMN05444169_0256</name>
</gene>
<feature type="binding site" evidence="14 15">
    <location>
        <position position="68"/>
    </location>
    <ligand>
        <name>a divalent metal cation</name>
        <dbReference type="ChEBI" id="CHEBI:60240"/>
    </ligand>
</feature>
<evidence type="ECO:0000256" key="3">
    <source>
        <dbReference type="ARBA" id="ARBA00004065"/>
    </source>
</evidence>
<evidence type="ECO:0000313" key="19">
    <source>
        <dbReference type="EMBL" id="SHG05027.1"/>
    </source>
</evidence>
<comment type="cofactor">
    <cofactor evidence="2">
        <name>Mg(2+)</name>
        <dbReference type="ChEBI" id="CHEBI:18420"/>
    </cofactor>
</comment>